<gene>
    <name evidence="5" type="ORF">GCM10010439_09890</name>
</gene>
<dbReference type="InterPro" id="IPR018062">
    <property type="entry name" value="HTH_AraC-typ_CS"/>
</dbReference>
<dbReference type="PANTHER" id="PTHR11019:SF199">
    <property type="entry name" value="HTH-TYPE TRANSCRIPTIONAL REGULATOR NIMR"/>
    <property type="match status" value="1"/>
</dbReference>
<keyword evidence="3" id="KW-0804">Transcription</keyword>
<dbReference type="InterPro" id="IPR020449">
    <property type="entry name" value="Tscrpt_reg_AraC-type_HTH"/>
</dbReference>
<keyword evidence="6" id="KW-1185">Reference proteome</keyword>
<comment type="caution">
    <text evidence="5">The sequence shown here is derived from an EMBL/GenBank/DDBJ whole genome shotgun (WGS) entry which is preliminary data.</text>
</comment>
<dbReference type="SMART" id="SM00342">
    <property type="entry name" value="HTH_ARAC"/>
    <property type="match status" value="1"/>
</dbReference>
<keyword evidence="1" id="KW-0805">Transcription regulation</keyword>
<sequence>MSVNGHFGTDPDWCEEYGYGLGRPDGICVLKYGSARMLGFGEGRDDFLHQLYWSPDGLLGTLSGTDGRFVGQREALWVKRAVSHEVSGGAGQTTYRVFLREVPPALRDVRVAAVSVSAEATRLIQFIATAGVTEAEALEARARIMAGLGATTREFTGHCADGRGFAMTVARSLTREPADPTRLEEWAVRLCTSVKTLQRDFEREFGMSYSQWRTRLRLQAARVLLKEPRPVTQVAHQVGYASPSAFIQAFSKEYGHTPGEYVRRR</sequence>
<dbReference type="SUPFAM" id="SSF46689">
    <property type="entry name" value="Homeodomain-like"/>
    <property type="match status" value="2"/>
</dbReference>
<dbReference type="Gene3D" id="1.10.10.60">
    <property type="entry name" value="Homeodomain-like"/>
    <property type="match status" value="2"/>
</dbReference>
<keyword evidence="2" id="KW-0238">DNA-binding</keyword>
<dbReference type="PANTHER" id="PTHR11019">
    <property type="entry name" value="HTH-TYPE TRANSCRIPTIONAL REGULATOR NIMR"/>
    <property type="match status" value="1"/>
</dbReference>
<dbReference type="Proteomes" id="UP001501842">
    <property type="component" value="Unassembled WGS sequence"/>
</dbReference>
<dbReference type="Pfam" id="PF12833">
    <property type="entry name" value="HTH_18"/>
    <property type="match status" value="1"/>
</dbReference>
<evidence type="ECO:0000259" key="4">
    <source>
        <dbReference type="PROSITE" id="PS01124"/>
    </source>
</evidence>
<evidence type="ECO:0000256" key="1">
    <source>
        <dbReference type="ARBA" id="ARBA00023015"/>
    </source>
</evidence>
<accession>A0ABP6GC28</accession>
<evidence type="ECO:0000256" key="3">
    <source>
        <dbReference type="ARBA" id="ARBA00023163"/>
    </source>
</evidence>
<evidence type="ECO:0000256" key="2">
    <source>
        <dbReference type="ARBA" id="ARBA00023125"/>
    </source>
</evidence>
<proteinExistence type="predicted"/>
<reference evidence="6" key="1">
    <citation type="journal article" date="2019" name="Int. J. Syst. Evol. Microbiol.">
        <title>The Global Catalogue of Microorganisms (GCM) 10K type strain sequencing project: providing services to taxonomists for standard genome sequencing and annotation.</title>
        <authorList>
            <consortium name="The Broad Institute Genomics Platform"/>
            <consortium name="The Broad Institute Genome Sequencing Center for Infectious Disease"/>
            <person name="Wu L."/>
            <person name="Ma J."/>
        </authorList>
    </citation>
    <scope>NUCLEOTIDE SEQUENCE [LARGE SCALE GENOMIC DNA]</scope>
    <source>
        <strain evidence="6">JCM 8201</strain>
    </source>
</reference>
<dbReference type="RefSeq" id="WP_344448935.1">
    <property type="nucleotide sequence ID" value="NZ_BAAATZ010000003.1"/>
</dbReference>
<evidence type="ECO:0000313" key="5">
    <source>
        <dbReference type="EMBL" id="GAA2720902.1"/>
    </source>
</evidence>
<dbReference type="InterPro" id="IPR018060">
    <property type="entry name" value="HTH_AraC"/>
</dbReference>
<dbReference type="EMBL" id="BAAATZ010000003">
    <property type="protein sequence ID" value="GAA2720902.1"/>
    <property type="molecule type" value="Genomic_DNA"/>
</dbReference>
<dbReference type="PROSITE" id="PS00041">
    <property type="entry name" value="HTH_ARAC_FAMILY_1"/>
    <property type="match status" value="1"/>
</dbReference>
<dbReference type="PROSITE" id="PS01124">
    <property type="entry name" value="HTH_ARAC_FAMILY_2"/>
    <property type="match status" value="1"/>
</dbReference>
<evidence type="ECO:0000313" key="6">
    <source>
        <dbReference type="Proteomes" id="UP001501842"/>
    </source>
</evidence>
<protein>
    <submittedName>
        <fullName evidence="5">Helix-turn-helix transcriptional regulator</fullName>
    </submittedName>
</protein>
<name>A0ABP6GC28_9ACTN</name>
<feature type="domain" description="HTH araC/xylS-type" evidence="4">
    <location>
        <begin position="167"/>
        <end position="264"/>
    </location>
</feature>
<dbReference type="PRINTS" id="PR00032">
    <property type="entry name" value="HTHARAC"/>
</dbReference>
<dbReference type="InterPro" id="IPR009057">
    <property type="entry name" value="Homeodomain-like_sf"/>
</dbReference>
<organism evidence="5 6">
    <name type="scientific">Actinocorallia aurantiaca</name>
    <dbReference type="NCBI Taxonomy" id="46204"/>
    <lineage>
        <taxon>Bacteria</taxon>
        <taxon>Bacillati</taxon>
        <taxon>Actinomycetota</taxon>
        <taxon>Actinomycetes</taxon>
        <taxon>Streptosporangiales</taxon>
        <taxon>Thermomonosporaceae</taxon>
        <taxon>Actinocorallia</taxon>
    </lineage>
</organism>